<gene>
    <name evidence="1" type="ordered locus">Nwat_2364</name>
</gene>
<dbReference type="Gene3D" id="3.40.50.300">
    <property type="entry name" value="P-loop containing nucleotide triphosphate hydrolases"/>
    <property type="match status" value="1"/>
</dbReference>
<dbReference type="KEGG" id="nwa:Nwat_2364"/>
<evidence type="ECO:0008006" key="3">
    <source>
        <dbReference type="Google" id="ProtNLM"/>
    </source>
</evidence>
<dbReference type="SUPFAM" id="SSF52540">
    <property type="entry name" value="P-loop containing nucleoside triphosphate hydrolases"/>
    <property type="match status" value="1"/>
</dbReference>
<name>D8K945_NITWC</name>
<reference evidence="1 2" key="1">
    <citation type="submission" date="2010-06" db="EMBL/GenBank/DDBJ databases">
        <title>Complete sequence of chromosome of Nitrosococcus watsoni C-113.</title>
        <authorList>
            <consortium name="US DOE Joint Genome Institute"/>
            <person name="Lucas S."/>
            <person name="Copeland A."/>
            <person name="Lapidus A."/>
            <person name="Cheng J.-F."/>
            <person name="Bruce D."/>
            <person name="Goodwin L."/>
            <person name="Pitluck S."/>
            <person name="Malfatti S.A."/>
            <person name="Chain P.S.G."/>
            <person name="Land M."/>
            <person name="Hauser L."/>
            <person name="Kyrpides N."/>
            <person name="Ivanova N."/>
            <person name="Cambell M.A."/>
            <person name="Heidelberg J.F."/>
            <person name="Klotz M.G."/>
            <person name="Woyke T."/>
        </authorList>
    </citation>
    <scope>NUCLEOTIDE SEQUENCE [LARGE SCALE GENOMIC DNA]</scope>
    <source>
        <strain evidence="1 2">C-113</strain>
    </source>
</reference>
<dbReference type="eggNOG" id="ENOG502ZA7P">
    <property type="taxonomic scope" value="Bacteria"/>
</dbReference>
<proteinExistence type="predicted"/>
<accession>D8K945</accession>
<evidence type="ECO:0000313" key="2">
    <source>
        <dbReference type="Proteomes" id="UP000000393"/>
    </source>
</evidence>
<keyword evidence="2" id="KW-1185">Reference proteome</keyword>
<dbReference type="EMBL" id="CP002086">
    <property type="protein sequence ID" value="ADJ29188.1"/>
    <property type="molecule type" value="Genomic_DNA"/>
</dbReference>
<evidence type="ECO:0000313" key="1">
    <source>
        <dbReference type="EMBL" id="ADJ29188.1"/>
    </source>
</evidence>
<dbReference type="AlphaFoldDB" id="D8K945"/>
<dbReference type="InterPro" id="IPR027417">
    <property type="entry name" value="P-loop_NTPase"/>
</dbReference>
<dbReference type="HOGENOM" id="CLU_818421_0_0_6"/>
<organism evidence="1 2">
    <name type="scientific">Nitrosococcus watsoni (strain C-113)</name>
    <dbReference type="NCBI Taxonomy" id="105559"/>
    <lineage>
        <taxon>Bacteria</taxon>
        <taxon>Pseudomonadati</taxon>
        <taxon>Pseudomonadota</taxon>
        <taxon>Gammaproteobacteria</taxon>
        <taxon>Chromatiales</taxon>
        <taxon>Chromatiaceae</taxon>
        <taxon>Nitrosococcus</taxon>
    </lineage>
</organism>
<protein>
    <recommendedName>
        <fullName evidence="3">Sulfotransferase</fullName>
    </recommendedName>
</protein>
<sequence length="349" mass="40750">MQAFMSKQVPLFITARFRSGSTLLWHIFDQAKGYHAYYEPCHDNLLAHIRYTLPMDSHRGVQSYWASYQNQLPLIENRHQPEFGLSRLLLEAHESWDELKFYLQSLLQSAAPAIPVLQFNRIDFRLPWIRTHFPTARIVHLYRDSRDSYFSMTRHLAPEAADNPGQGHVYDLLEWSVALAEYFPFLADPGIQSLYERHYYFWKLSYLMGRRCSDLSLSYDADFRDNPALGLEKLSQAGYLDSRQIDDLGPLIQPQSSGQWAERYAESWFQTIEKRCEQMLDELGLNAYFGRLPLAEIKKQHAAAWSRYEGLSLNDPARSLLMEYSRQRSEVTRLLFLVRNGSKDCSDSP</sequence>
<dbReference type="STRING" id="105559.Nwat_2364"/>
<dbReference type="Pfam" id="PF13469">
    <property type="entry name" value="Sulfotransfer_3"/>
    <property type="match status" value="1"/>
</dbReference>
<dbReference type="Proteomes" id="UP000000393">
    <property type="component" value="Chromosome"/>
</dbReference>